<evidence type="ECO:0000313" key="1">
    <source>
        <dbReference type="EMBL" id="KAG7482088.1"/>
    </source>
</evidence>
<dbReference type="Proteomes" id="UP000693946">
    <property type="component" value="Linkage Group LG7"/>
</dbReference>
<dbReference type="AlphaFoldDB" id="A0AAV6Q0Z7"/>
<proteinExistence type="predicted"/>
<dbReference type="EMBL" id="JAGKHQ010000019">
    <property type="protein sequence ID" value="KAG7482088.1"/>
    <property type="molecule type" value="Genomic_DNA"/>
</dbReference>
<comment type="caution">
    <text evidence="1">The sequence shown here is derived from an EMBL/GenBank/DDBJ whole genome shotgun (WGS) entry which is preliminary data.</text>
</comment>
<gene>
    <name evidence="1" type="ORF">JOB18_012876</name>
</gene>
<keyword evidence="2" id="KW-1185">Reference proteome</keyword>
<accession>A0AAV6Q0Z7</accession>
<organism evidence="1 2">
    <name type="scientific">Solea senegalensis</name>
    <name type="common">Senegalese sole</name>
    <dbReference type="NCBI Taxonomy" id="28829"/>
    <lineage>
        <taxon>Eukaryota</taxon>
        <taxon>Metazoa</taxon>
        <taxon>Chordata</taxon>
        <taxon>Craniata</taxon>
        <taxon>Vertebrata</taxon>
        <taxon>Euteleostomi</taxon>
        <taxon>Actinopterygii</taxon>
        <taxon>Neopterygii</taxon>
        <taxon>Teleostei</taxon>
        <taxon>Neoteleostei</taxon>
        <taxon>Acanthomorphata</taxon>
        <taxon>Carangaria</taxon>
        <taxon>Pleuronectiformes</taxon>
        <taxon>Pleuronectoidei</taxon>
        <taxon>Soleidae</taxon>
        <taxon>Solea</taxon>
    </lineage>
</organism>
<reference evidence="1 2" key="1">
    <citation type="journal article" date="2021" name="Sci. Rep.">
        <title>Chromosome anchoring in Senegalese sole (Solea senegalensis) reveals sex-associated markers and genome rearrangements in flatfish.</title>
        <authorList>
            <person name="Guerrero-Cozar I."/>
            <person name="Gomez-Garrido J."/>
            <person name="Berbel C."/>
            <person name="Martinez-Blanch J.F."/>
            <person name="Alioto T."/>
            <person name="Claros M.G."/>
            <person name="Gagnaire P.A."/>
            <person name="Manchado M."/>
        </authorList>
    </citation>
    <scope>NUCLEOTIDE SEQUENCE [LARGE SCALE GENOMIC DNA]</scope>
    <source>
        <strain evidence="1">Sse05_10M</strain>
    </source>
</reference>
<sequence>MPIAFELQPLFGFCTESQAAQVDSAAAAAVAAAVVVVLVQCKSAKESCSLHYTASLLLLLLPPHLLTSPPRETLLSAEGQREAQLPVNNVNVTQVHHESIIYQLKK</sequence>
<name>A0AAV6Q0Z7_SOLSE</name>
<evidence type="ECO:0000313" key="2">
    <source>
        <dbReference type="Proteomes" id="UP000693946"/>
    </source>
</evidence>
<protein>
    <submittedName>
        <fullName evidence="1">Uncharacterized protein</fullName>
    </submittedName>
</protein>